<feature type="domain" description="J" evidence="2">
    <location>
        <begin position="279"/>
        <end position="337"/>
    </location>
</feature>
<protein>
    <recommendedName>
        <fullName evidence="2">J domain-containing protein</fullName>
    </recommendedName>
</protein>
<reference evidence="3 4" key="1">
    <citation type="submission" date="2017-01" db="EMBL/GenBank/DDBJ databases">
        <title>The cable genome- insights into the physiology and evolution of filamentous bacteria capable of sulfide oxidation via long distance electron transfer.</title>
        <authorList>
            <person name="Schreiber L."/>
            <person name="Bjerg J.T."/>
            <person name="Boggild A."/>
            <person name="Van De Vossenberg J."/>
            <person name="Meysman F."/>
            <person name="Nielsen L.P."/>
            <person name="Schramm A."/>
            <person name="Kjeldsen K.U."/>
        </authorList>
    </citation>
    <scope>NUCLEOTIDE SEQUENCE [LARGE SCALE GENOMIC DNA]</scope>
    <source>
        <strain evidence="3">A5</strain>
    </source>
</reference>
<dbReference type="SUPFAM" id="SSF46565">
    <property type="entry name" value="Chaperone J-domain"/>
    <property type="match status" value="1"/>
</dbReference>
<evidence type="ECO:0000259" key="2">
    <source>
        <dbReference type="PROSITE" id="PS50076"/>
    </source>
</evidence>
<dbReference type="PROSITE" id="PS50076">
    <property type="entry name" value="DNAJ_2"/>
    <property type="match status" value="1"/>
</dbReference>
<gene>
    <name evidence="3" type="ORF">VU01_12653</name>
</gene>
<name>A0A444JCP6_9BACT</name>
<accession>A0A444JCP6</accession>
<dbReference type="Gene3D" id="1.10.287.110">
    <property type="entry name" value="DnaJ domain"/>
    <property type="match status" value="1"/>
</dbReference>
<dbReference type="Proteomes" id="UP000288892">
    <property type="component" value="Unassembled WGS sequence"/>
</dbReference>
<dbReference type="InterPro" id="IPR001623">
    <property type="entry name" value="DnaJ_domain"/>
</dbReference>
<keyword evidence="4" id="KW-1185">Reference proteome</keyword>
<dbReference type="InterPro" id="IPR036869">
    <property type="entry name" value="J_dom_sf"/>
</dbReference>
<proteinExistence type="predicted"/>
<evidence type="ECO:0000256" key="1">
    <source>
        <dbReference type="SAM" id="MobiDB-lite"/>
    </source>
</evidence>
<evidence type="ECO:0000313" key="4">
    <source>
        <dbReference type="Proteomes" id="UP000288892"/>
    </source>
</evidence>
<comment type="caution">
    <text evidence="3">The sequence shown here is derived from an EMBL/GenBank/DDBJ whole genome shotgun (WGS) entry which is preliminary data.</text>
</comment>
<evidence type="ECO:0000313" key="3">
    <source>
        <dbReference type="EMBL" id="RWX50777.1"/>
    </source>
</evidence>
<dbReference type="CDD" id="cd06257">
    <property type="entry name" value="DnaJ"/>
    <property type="match status" value="1"/>
</dbReference>
<sequence length="337" mass="39628">MYLARCFRDNRVYYLLRESFLDNGIYRNRDLLEFGEDPGRFFVYPGGFSFYIDDLIFTRLQETGIAADYDTVESLFMPFLDPEIQARLDSFSGRGQGERSWKPPDKEERQHILANTHIFDRRRIHFLRFGQVDQRDVDRSPSLFRVLLHKSRDELEQLMLEREQYLSPDEYKAYIFTIFDLQCHFNGAFARAMPYALDDDQLDGYFLKELCRLDQDGLFWQGLERDDDLVSYMIRYVIMFFDYSFPQTGPGPDPARSSFGRQQQARPHKPQRPHMAQKEAASIFGVGPAALDAMSKAELTRLYRQKAQELHPDKGGEHEEFIALTTAYNELLRNKPE</sequence>
<dbReference type="SMART" id="SM00271">
    <property type="entry name" value="DnaJ"/>
    <property type="match status" value="1"/>
</dbReference>
<dbReference type="EMBL" id="MTKS01000265">
    <property type="protein sequence ID" value="RWX50777.1"/>
    <property type="molecule type" value="Genomic_DNA"/>
</dbReference>
<dbReference type="AlphaFoldDB" id="A0A444JCP6"/>
<feature type="region of interest" description="Disordered" evidence="1">
    <location>
        <begin position="251"/>
        <end position="277"/>
    </location>
</feature>
<organism evidence="3 4">
    <name type="scientific">Candidatus Electrothrix marina</name>
    <dbReference type="NCBI Taxonomy" id="1859130"/>
    <lineage>
        <taxon>Bacteria</taxon>
        <taxon>Pseudomonadati</taxon>
        <taxon>Thermodesulfobacteriota</taxon>
        <taxon>Desulfobulbia</taxon>
        <taxon>Desulfobulbales</taxon>
        <taxon>Desulfobulbaceae</taxon>
        <taxon>Candidatus Electrothrix</taxon>
    </lineage>
</organism>